<evidence type="ECO:0000256" key="6">
    <source>
        <dbReference type="SAM" id="MobiDB-lite"/>
    </source>
</evidence>
<reference evidence="9" key="1">
    <citation type="journal article" date="2013" name="Science">
        <title>The Amborella genome and the evolution of flowering plants.</title>
        <authorList>
            <consortium name="Amborella Genome Project"/>
        </authorList>
    </citation>
    <scope>NUCLEOTIDE SEQUENCE [LARGE SCALE GENOMIC DNA]</scope>
</reference>
<dbReference type="Pfam" id="PF25598">
    <property type="entry name" value="ARM_PUB"/>
    <property type="match status" value="1"/>
</dbReference>
<dbReference type="InterPro" id="IPR045185">
    <property type="entry name" value="PUB22/23/24-like"/>
</dbReference>
<dbReference type="SUPFAM" id="SSF48371">
    <property type="entry name" value="ARM repeat"/>
    <property type="match status" value="1"/>
</dbReference>
<sequence length="437" mass="48041">MEIPSFFICPISLQIMKDPVTVITGITYDRKSIEKWFFSYHHYTCPVTKLPLKDQSLIPNSTLFRLIRSWCIANRPSEEVLTPKPPVDASAICELLNEAKIPQLALKSLDTIFSLIGASERNRRCFEENAGTARTMASLINNELNDPRAGVEGVDVDGVVGVESSGKELELAMGILQLLHVPPEELKRMGEERSGRLIETLSWLLQRGSYRAKVRAAMLLKSILQEVDTCYLTTIRAELFDGAAEILKDQNSSQATTMAVLQILVEVCGRGRGRNCNKAVEAGVVAVLVELLAEKKEKRGCEMMLAALEAVCGHAEGRAALVSHPLGIASVARKILRVSQVANEKAVKVLWLLAGRFSASDDGILQEMIEVGAVTKLVMVMQGAESTRNTGKKAREILRLNWGTWRRSPCAPTHLLSSSSSPSHHSCLSLWDSGLRP</sequence>
<dbReference type="InterPro" id="IPR003613">
    <property type="entry name" value="Ubox_domain"/>
</dbReference>
<dbReference type="InterPro" id="IPR011989">
    <property type="entry name" value="ARM-like"/>
</dbReference>
<accession>U5DFU2</accession>
<dbReference type="Gene3D" id="3.30.40.10">
    <property type="entry name" value="Zinc/RING finger domain, C3HC4 (zinc finger)"/>
    <property type="match status" value="1"/>
</dbReference>
<comment type="function">
    <text evidence="5">Functions as an E3 ubiquitin ligase.</text>
</comment>
<dbReference type="GO" id="GO:0016567">
    <property type="term" value="P:protein ubiquitination"/>
    <property type="evidence" value="ECO:0007669"/>
    <property type="project" value="UniProtKB-UniRule"/>
</dbReference>
<dbReference type="PANTHER" id="PTHR22849:SF164">
    <property type="entry name" value="U-BOX DOMAIN-CONTAINING PROTEIN"/>
    <property type="match status" value="1"/>
</dbReference>
<dbReference type="SMART" id="SM00504">
    <property type="entry name" value="Ubox"/>
    <property type="match status" value="1"/>
</dbReference>
<dbReference type="KEGG" id="atr:18447676"/>
<dbReference type="eggNOG" id="ENOG502RB29">
    <property type="taxonomic scope" value="Eukaryota"/>
</dbReference>
<evidence type="ECO:0000256" key="2">
    <source>
        <dbReference type="ARBA" id="ARBA00004906"/>
    </source>
</evidence>
<protein>
    <recommendedName>
        <fullName evidence="5 7">U-box domain-containing protein</fullName>
        <ecNumber evidence="5">2.3.2.27</ecNumber>
    </recommendedName>
    <alternativeName>
        <fullName evidence="5">RING-type E3 ubiquitin transferase PUB</fullName>
    </alternativeName>
</protein>
<evidence type="ECO:0000256" key="3">
    <source>
        <dbReference type="ARBA" id="ARBA00022679"/>
    </source>
</evidence>
<feature type="region of interest" description="Disordered" evidence="6">
    <location>
        <begin position="413"/>
        <end position="437"/>
    </location>
</feature>
<dbReference type="SUPFAM" id="SSF57850">
    <property type="entry name" value="RING/U-box"/>
    <property type="match status" value="1"/>
</dbReference>
<comment type="pathway">
    <text evidence="2 5">Protein modification; protein ubiquitination.</text>
</comment>
<evidence type="ECO:0000313" key="9">
    <source>
        <dbReference type="Proteomes" id="UP000017836"/>
    </source>
</evidence>
<keyword evidence="3 5" id="KW-0808">Transferase</keyword>
<keyword evidence="4 5" id="KW-0833">Ubl conjugation pathway</keyword>
<comment type="catalytic activity">
    <reaction evidence="1 5">
        <text>S-ubiquitinyl-[E2 ubiquitin-conjugating enzyme]-L-cysteine + [acceptor protein]-L-lysine = [E2 ubiquitin-conjugating enzyme]-L-cysteine + N(6)-ubiquitinyl-[acceptor protein]-L-lysine.</text>
        <dbReference type="EC" id="2.3.2.27"/>
    </reaction>
</comment>
<organism evidence="8 9">
    <name type="scientific">Amborella trichopoda</name>
    <dbReference type="NCBI Taxonomy" id="13333"/>
    <lineage>
        <taxon>Eukaryota</taxon>
        <taxon>Viridiplantae</taxon>
        <taxon>Streptophyta</taxon>
        <taxon>Embryophyta</taxon>
        <taxon>Tracheophyta</taxon>
        <taxon>Spermatophyta</taxon>
        <taxon>Magnoliopsida</taxon>
        <taxon>Amborellales</taxon>
        <taxon>Amborellaceae</taxon>
        <taxon>Amborella</taxon>
    </lineage>
</organism>
<dbReference type="GO" id="GO:0061630">
    <property type="term" value="F:ubiquitin protein ligase activity"/>
    <property type="evidence" value="ECO:0007669"/>
    <property type="project" value="UniProtKB-UniRule"/>
</dbReference>
<proteinExistence type="predicted"/>
<feature type="compositionally biased region" description="Low complexity" evidence="6">
    <location>
        <begin position="414"/>
        <end position="430"/>
    </location>
</feature>
<dbReference type="Proteomes" id="UP000017836">
    <property type="component" value="Unassembled WGS sequence"/>
</dbReference>
<dbReference type="AlphaFoldDB" id="U5DFU2"/>
<dbReference type="InterPro" id="IPR045210">
    <property type="entry name" value="RING-Ubox_PUB"/>
</dbReference>
<gene>
    <name evidence="8" type="ORF">AMTR_s00069p00038840</name>
</gene>
<evidence type="ECO:0000256" key="4">
    <source>
        <dbReference type="ARBA" id="ARBA00022786"/>
    </source>
</evidence>
<dbReference type="OMA" id="RSWCIAN"/>
<dbReference type="EMBL" id="KI392069">
    <property type="protein sequence ID" value="ERN19298.1"/>
    <property type="molecule type" value="Genomic_DNA"/>
</dbReference>
<dbReference type="PANTHER" id="PTHR22849">
    <property type="entry name" value="WDSAM1 PROTEIN"/>
    <property type="match status" value="1"/>
</dbReference>
<dbReference type="Gramene" id="ERN19298">
    <property type="protein sequence ID" value="ERN19298"/>
    <property type="gene ID" value="AMTR_s00069p00038840"/>
</dbReference>
<dbReference type="InterPro" id="IPR013083">
    <property type="entry name" value="Znf_RING/FYVE/PHD"/>
</dbReference>
<name>U5DFU2_AMBTC</name>
<keyword evidence="9" id="KW-1185">Reference proteome</keyword>
<dbReference type="Gene3D" id="1.25.10.10">
    <property type="entry name" value="Leucine-rich Repeat Variant"/>
    <property type="match status" value="1"/>
</dbReference>
<dbReference type="HOGENOM" id="CLU_006348_1_1_1"/>
<feature type="domain" description="U-box" evidence="7">
    <location>
        <begin position="2"/>
        <end position="77"/>
    </location>
</feature>
<dbReference type="CDD" id="cd16664">
    <property type="entry name" value="RING-Ubox_PUB"/>
    <property type="match status" value="1"/>
</dbReference>
<dbReference type="InterPro" id="IPR058678">
    <property type="entry name" value="ARM_PUB"/>
</dbReference>
<evidence type="ECO:0000256" key="5">
    <source>
        <dbReference type="RuleBase" id="RU369093"/>
    </source>
</evidence>
<dbReference type="UniPathway" id="UPA00143"/>
<evidence type="ECO:0000313" key="8">
    <source>
        <dbReference type="EMBL" id="ERN19298.1"/>
    </source>
</evidence>
<evidence type="ECO:0000259" key="7">
    <source>
        <dbReference type="PROSITE" id="PS51698"/>
    </source>
</evidence>
<dbReference type="Pfam" id="PF04564">
    <property type="entry name" value="U-box"/>
    <property type="match status" value="1"/>
</dbReference>
<dbReference type="EC" id="2.3.2.27" evidence="5"/>
<evidence type="ECO:0000256" key="1">
    <source>
        <dbReference type="ARBA" id="ARBA00000900"/>
    </source>
</evidence>
<dbReference type="InterPro" id="IPR016024">
    <property type="entry name" value="ARM-type_fold"/>
</dbReference>
<dbReference type="OrthoDB" id="10064100at2759"/>
<dbReference type="PROSITE" id="PS51698">
    <property type="entry name" value="U_BOX"/>
    <property type="match status" value="1"/>
</dbReference>